<feature type="compositionally biased region" description="Basic and acidic residues" evidence="6">
    <location>
        <begin position="220"/>
        <end position="237"/>
    </location>
</feature>
<sequence length="813" mass="88017">MAAISMETNTQSTEQSPLAPGIQALPPYRISNGIPSQTRSKLSVDLHNVGADVDQSKISFQGVNGVFDQSVCSLQTDMSNDIGDSILKTVGMKTDVNESSTDPQCGLCGRTDIGEVCHVCSNVNHQQVLTNDHSEDSGSVKKCTCKNLKEPGSKHSCHCFDTDSRSGQNIHTQKSADSISDQEPISQNSTHTSSVYMSSTDNSSVQDPNSKKSTGAVSVHEPHSENSDSSPVHEPHSKNSTKAGSDHEPQSQDPTDTSSVPKYCSQDLIDFRSVHKSHSQKTTDTTSGHKAHSRNFIDTSLEHHFESDQVIAEYQVITSDDVDASDTHGDSGRDQEISVEIIKVSEKEFSFRTLSKKQLAIVISFCMVGFANYLCLSLIAPFFPKEAREKGVSNLVSGWIFAAFPLTQFIFAPAFGKLIPIVGLKFMYLSGTFISGGCTILFGMMTYVDVTEGTAVFITMCFVLRVTMALGCCANQTASFSLCAQEFKDTVGTIFGLGEVFVGLGFMCGPAIGGVLYGVGGFLLPFTVIGGIIFLTTILNYWIVPTDEFVHHVSSSGGVSLFLMIKSYKTVVNCLTITVAAIIWSILDPTLEPHLEEFNLSSELIGLLFLLMAAVYAIASPIWGWISDRVKDSRIILVFGCLMSTGGMLLLGPSTLLGFEKDYNELWLNIVSLVIIGVADSAAIIPTFDLLFKIAEERGFENNISTYSIIAGLWGSMYALGDFLGPAIGGFLLDEVGFQSMTTYVAILTTVMAVILVVTILFDKPCCCKRKASEEKSEEHAPLLGKKDVVKSYTSSSNLLDSYPPQQIATDSV</sequence>
<reference evidence="9 10" key="1">
    <citation type="journal article" date="2017" name="Nat. Ecol. Evol.">
        <title>Scallop genome provides insights into evolution of bilaterian karyotype and development.</title>
        <authorList>
            <person name="Wang S."/>
            <person name="Zhang J."/>
            <person name="Jiao W."/>
            <person name="Li J."/>
            <person name="Xun X."/>
            <person name="Sun Y."/>
            <person name="Guo X."/>
            <person name="Huan P."/>
            <person name="Dong B."/>
            <person name="Zhang L."/>
            <person name="Hu X."/>
            <person name="Sun X."/>
            <person name="Wang J."/>
            <person name="Zhao C."/>
            <person name="Wang Y."/>
            <person name="Wang D."/>
            <person name="Huang X."/>
            <person name="Wang R."/>
            <person name="Lv J."/>
            <person name="Li Y."/>
            <person name="Zhang Z."/>
            <person name="Liu B."/>
            <person name="Lu W."/>
            <person name="Hui Y."/>
            <person name="Liang J."/>
            <person name="Zhou Z."/>
            <person name="Hou R."/>
            <person name="Li X."/>
            <person name="Liu Y."/>
            <person name="Li H."/>
            <person name="Ning X."/>
            <person name="Lin Y."/>
            <person name="Zhao L."/>
            <person name="Xing Q."/>
            <person name="Dou J."/>
            <person name="Li Y."/>
            <person name="Mao J."/>
            <person name="Guo H."/>
            <person name="Dou H."/>
            <person name="Li T."/>
            <person name="Mu C."/>
            <person name="Jiang W."/>
            <person name="Fu Q."/>
            <person name="Fu X."/>
            <person name="Miao Y."/>
            <person name="Liu J."/>
            <person name="Yu Q."/>
            <person name="Li R."/>
            <person name="Liao H."/>
            <person name="Li X."/>
            <person name="Kong Y."/>
            <person name="Jiang Z."/>
            <person name="Chourrout D."/>
            <person name="Li R."/>
            <person name="Bao Z."/>
        </authorList>
    </citation>
    <scope>NUCLEOTIDE SEQUENCE [LARGE SCALE GENOMIC DNA]</scope>
    <source>
        <strain evidence="9 10">PY_sf001</strain>
    </source>
</reference>
<dbReference type="GO" id="GO:0016020">
    <property type="term" value="C:membrane"/>
    <property type="evidence" value="ECO:0007669"/>
    <property type="project" value="UniProtKB-SubCell"/>
</dbReference>
<name>A0A210QZS6_MIZYE</name>
<evidence type="ECO:0000256" key="3">
    <source>
        <dbReference type="ARBA" id="ARBA00022692"/>
    </source>
</evidence>
<dbReference type="Proteomes" id="UP000242188">
    <property type="component" value="Unassembled WGS sequence"/>
</dbReference>
<feature type="compositionally biased region" description="Polar residues" evidence="6">
    <location>
        <begin position="166"/>
        <end position="216"/>
    </location>
</feature>
<feature type="region of interest" description="Disordered" evidence="6">
    <location>
        <begin position="166"/>
        <end position="262"/>
    </location>
</feature>
<feature type="transmembrane region" description="Helical" evidence="7">
    <location>
        <begin position="494"/>
        <end position="516"/>
    </location>
</feature>
<evidence type="ECO:0000256" key="7">
    <source>
        <dbReference type="SAM" id="Phobius"/>
    </source>
</evidence>
<comment type="caution">
    <text evidence="9">The sequence shown here is derived from an EMBL/GenBank/DDBJ whole genome shotgun (WGS) entry which is preliminary data.</text>
</comment>
<feature type="domain" description="Major facilitator superfamily (MFS) profile" evidence="8">
    <location>
        <begin position="361"/>
        <end position="765"/>
    </location>
</feature>
<feature type="transmembrane region" description="Helical" evidence="7">
    <location>
        <begin position="666"/>
        <end position="692"/>
    </location>
</feature>
<keyword evidence="2" id="KW-0813">Transport</keyword>
<evidence type="ECO:0000256" key="1">
    <source>
        <dbReference type="ARBA" id="ARBA00004141"/>
    </source>
</evidence>
<feature type="transmembrane region" description="Helical" evidence="7">
    <location>
        <begin position="570"/>
        <end position="587"/>
    </location>
</feature>
<evidence type="ECO:0000259" key="8">
    <source>
        <dbReference type="PROSITE" id="PS50850"/>
    </source>
</evidence>
<feature type="transmembrane region" description="Helical" evidence="7">
    <location>
        <begin position="741"/>
        <end position="762"/>
    </location>
</feature>
<feature type="compositionally biased region" description="Polar residues" evidence="6">
    <location>
        <begin position="1"/>
        <end position="16"/>
    </location>
</feature>
<evidence type="ECO:0000256" key="6">
    <source>
        <dbReference type="SAM" id="MobiDB-lite"/>
    </source>
</evidence>
<feature type="transmembrane region" description="Helical" evidence="7">
    <location>
        <begin position="704"/>
        <end position="721"/>
    </location>
</feature>
<feature type="transmembrane region" description="Helical" evidence="7">
    <location>
        <begin position="359"/>
        <end position="383"/>
    </location>
</feature>
<dbReference type="InterPro" id="IPR011701">
    <property type="entry name" value="MFS"/>
</dbReference>
<evidence type="ECO:0000313" key="10">
    <source>
        <dbReference type="Proteomes" id="UP000242188"/>
    </source>
</evidence>
<keyword evidence="5 7" id="KW-0472">Membrane</keyword>
<dbReference type="PANTHER" id="PTHR23506">
    <property type="entry name" value="GH10249P"/>
    <property type="match status" value="1"/>
</dbReference>
<feature type="compositionally biased region" description="Polar residues" evidence="6">
    <location>
        <begin position="251"/>
        <end position="260"/>
    </location>
</feature>
<proteinExistence type="predicted"/>
<organism evidence="9 10">
    <name type="scientific">Mizuhopecten yessoensis</name>
    <name type="common">Japanese scallop</name>
    <name type="synonym">Patinopecten yessoensis</name>
    <dbReference type="NCBI Taxonomy" id="6573"/>
    <lineage>
        <taxon>Eukaryota</taxon>
        <taxon>Metazoa</taxon>
        <taxon>Spiralia</taxon>
        <taxon>Lophotrochozoa</taxon>
        <taxon>Mollusca</taxon>
        <taxon>Bivalvia</taxon>
        <taxon>Autobranchia</taxon>
        <taxon>Pteriomorphia</taxon>
        <taxon>Pectinida</taxon>
        <taxon>Pectinoidea</taxon>
        <taxon>Pectinidae</taxon>
        <taxon>Mizuhopecten</taxon>
    </lineage>
</organism>
<gene>
    <name evidence="9" type="ORF">KP79_PYT23790</name>
</gene>
<feature type="transmembrane region" description="Helical" evidence="7">
    <location>
        <begin position="635"/>
        <end position="654"/>
    </location>
</feature>
<feature type="transmembrane region" description="Helical" evidence="7">
    <location>
        <begin position="426"/>
        <end position="448"/>
    </location>
</feature>
<dbReference type="InterPro" id="IPR050930">
    <property type="entry name" value="MFS_Vesicular_Transporter"/>
</dbReference>
<feature type="transmembrane region" description="Helical" evidence="7">
    <location>
        <begin position="607"/>
        <end position="626"/>
    </location>
</feature>
<dbReference type="InterPro" id="IPR020846">
    <property type="entry name" value="MFS_dom"/>
</dbReference>
<dbReference type="SUPFAM" id="SSF103473">
    <property type="entry name" value="MFS general substrate transporter"/>
    <property type="match status" value="1"/>
</dbReference>
<keyword evidence="3 7" id="KW-0812">Transmembrane</keyword>
<feature type="transmembrane region" description="Helical" evidence="7">
    <location>
        <begin position="454"/>
        <end position="473"/>
    </location>
</feature>
<dbReference type="OrthoDB" id="446368at2759"/>
<dbReference type="GO" id="GO:0022857">
    <property type="term" value="F:transmembrane transporter activity"/>
    <property type="evidence" value="ECO:0007669"/>
    <property type="project" value="InterPro"/>
</dbReference>
<keyword evidence="10" id="KW-1185">Reference proteome</keyword>
<dbReference type="Gene3D" id="1.20.1250.20">
    <property type="entry name" value="MFS general substrate transporter like domains"/>
    <property type="match status" value="2"/>
</dbReference>
<comment type="subcellular location">
    <subcellularLocation>
        <location evidence="1">Membrane</location>
        <topology evidence="1">Multi-pass membrane protein</topology>
    </subcellularLocation>
</comment>
<feature type="region of interest" description="Disordered" evidence="6">
    <location>
        <begin position="1"/>
        <end position="21"/>
    </location>
</feature>
<feature type="transmembrane region" description="Helical" evidence="7">
    <location>
        <begin position="522"/>
        <end position="544"/>
    </location>
</feature>
<evidence type="ECO:0000256" key="4">
    <source>
        <dbReference type="ARBA" id="ARBA00022989"/>
    </source>
</evidence>
<feature type="transmembrane region" description="Helical" evidence="7">
    <location>
        <begin position="395"/>
        <end position="414"/>
    </location>
</feature>
<dbReference type="STRING" id="6573.A0A210QZS6"/>
<dbReference type="EMBL" id="NEDP02001125">
    <property type="protein sequence ID" value="OWF54259.1"/>
    <property type="molecule type" value="Genomic_DNA"/>
</dbReference>
<dbReference type="PANTHER" id="PTHR23506:SF28">
    <property type="entry name" value="MFS-TYPE TRANSPORTER SLC18B1-LIKE PROTEIN"/>
    <property type="match status" value="1"/>
</dbReference>
<dbReference type="Pfam" id="PF07690">
    <property type="entry name" value="MFS_1"/>
    <property type="match status" value="1"/>
</dbReference>
<dbReference type="AlphaFoldDB" id="A0A210QZS6"/>
<evidence type="ECO:0000313" key="9">
    <source>
        <dbReference type="EMBL" id="OWF54259.1"/>
    </source>
</evidence>
<evidence type="ECO:0000256" key="2">
    <source>
        <dbReference type="ARBA" id="ARBA00022448"/>
    </source>
</evidence>
<keyword evidence="4 7" id="KW-1133">Transmembrane helix</keyword>
<evidence type="ECO:0000256" key="5">
    <source>
        <dbReference type="ARBA" id="ARBA00023136"/>
    </source>
</evidence>
<dbReference type="InterPro" id="IPR036259">
    <property type="entry name" value="MFS_trans_sf"/>
</dbReference>
<accession>A0A210QZS6</accession>
<protein>
    <submittedName>
        <fullName evidence="9">MFS-type transporter SLC18B1</fullName>
    </submittedName>
</protein>
<dbReference type="PROSITE" id="PS50850">
    <property type="entry name" value="MFS"/>
    <property type="match status" value="1"/>
</dbReference>